<protein>
    <submittedName>
        <fullName evidence="6">COPI associated protein-domain-containing protein</fullName>
    </submittedName>
</protein>
<feature type="transmembrane region" description="Helical" evidence="5">
    <location>
        <begin position="52"/>
        <end position="75"/>
    </location>
</feature>
<keyword evidence="4 5" id="KW-0472">Membrane</keyword>
<evidence type="ECO:0000256" key="5">
    <source>
        <dbReference type="SAM" id="Phobius"/>
    </source>
</evidence>
<dbReference type="EMBL" id="JBBJBU010000013">
    <property type="protein sequence ID" value="KAK7203134.1"/>
    <property type="molecule type" value="Genomic_DNA"/>
</dbReference>
<keyword evidence="7" id="KW-1185">Reference proteome</keyword>
<dbReference type="Pfam" id="PF08507">
    <property type="entry name" value="COPI_assoc"/>
    <property type="match status" value="1"/>
</dbReference>
<dbReference type="Proteomes" id="UP001498771">
    <property type="component" value="Unassembled WGS sequence"/>
</dbReference>
<name>A0ABR1EZW1_9ASCO</name>
<gene>
    <name evidence="6" type="ORF">BZA70DRAFT_291572</name>
</gene>
<evidence type="ECO:0000256" key="4">
    <source>
        <dbReference type="ARBA" id="ARBA00023136"/>
    </source>
</evidence>
<evidence type="ECO:0000313" key="6">
    <source>
        <dbReference type="EMBL" id="KAK7203134.1"/>
    </source>
</evidence>
<keyword evidence="3 5" id="KW-1133">Transmembrane helix</keyword>
<sequence>MSLFDADSFASPFRIVNLVIGALMVILGLYTLLFGSLVIAAEFSIPTQIARYASFLMSFLGRGLFYVFMGALVLSPGPLRVVGGAVIILVGAIYIVLEFTPSIEPPTNMRSDEYGYEAPVGETV</sequence>
<organism evidence="6 7">
    <name type="scientific">Myxozyma melibiosi</name>
    <dbReference type="NCBI Taxonomy" id="54550"/>
    <lineage>
        <taxon>Eukaryota</taxon>
        <taxon>Fungi</taxon>
        <taxon>Dikarya</taxon>
        <taxon>Ascomycota</taxon>
        <taxon>Saccharomycotina</taxon>
        <taxon>Lipomycetes</taxon>
        <taxon>Lipomycetales</taxon>
        <taxon>Lipomycetaceae</taxon>
        <taxon>Myxozyma</taxon>
    </lineage>
</organism>
<comment type="subcellular location">
    <subcellularLocation>
        <location evidence="1">Membrane</location>
        <topology evidence="1">Multi-pass membrane protein</topology>
    </subcellularLocation>
</comment>
<keyword evidence="2 5" id="KW-0812">Transmembrane</keyword>
<reference evidence="6 7" key="1">
    <citation type="submission" date="2024-03" db="EMBL/GenBank/DDBJ databases">
        <title>Genome-scale model development and genomic sequencing of the oleaginous clade Lipomyces.</title>
        <authorList>
            <consortium name="Lawrence Berkeley National Laboratory"/>
            <person name="Czajka J.J."/>
            <person name="Han Y."/>
            <person name="Kim J."/>
            <person name="Mondo S.J."/>
            <person name="Hofstad B.A."/>
            <person name="Robles A."/>
            <person name="Haridas S."/>
            <person name="Riley R."/>
            <person name="LaButti K."/>
            <person name="Pangilinan J."/>
            <person name="Andreopoulos W."/>
            <person name="Lipzen A."/>
            <person name="Yan J."/>
            <person name="Wang M."/>
            <person name="Ng V."/>
            <person name="Grigoriev I.V."/>
            <person name="Spatafora J.W."/>
            <person name="Magnuson J.K."/>
            <person name="Baker S.E."/>
            <person name="Pomraning K.R."/>
        </authorList>
    </citation>
    <scope>NUCLEOTIDE SEQUENCE [LARGE SCALE GENOMIC DNA]</scope>
    <source>
        <strain evidence="6 7">Phaff 52-87</strain>
    </source>
</reference>
<feature type="transmembrane region" description="Helical" evidence="5">
    <location>
        <begin position="15"/>
        <end position="40"/>
    </location>
</feature>
<dbReference type="PANTHER" id="PTHR28128:SF1">
    <property type="entry name" value="GOLGI APPARATUS MEMBRANE PROTEIN TVP15"/>
    <property type="match status" value="1"/>
</dbReference>
<evidence type="ECO:0000256" key="3">
    <source>
        <dbReference type="ARBA" id="ARBA00022989"/>
    </source>
</evidence>
<dbReference type="PANTHER" id="PTHR28128">
    <property type="entry name" value="GOLGI APPARATUS MEMBRANE PROTEIN TVP15"/>
    <property type="match status" value="1"/>
</dbReference>
<comment type="caution">
    <text evidence="6">The sequence shown here is derived from an EMBL/GenBank/DDBJ whole genome shotgun (WGS) entry which is preliminary data.</text>
</comment>
<dbReference type="InterPro" id="IPR013714">
    <property type="entry name" value="Golgi_TVP15"/>
</dbReference>
<evidence type="ECO:0000256" key="1">
    <source>
        <dbReference type="ARBA" id="ARBA00004141"/>
    </source>
</evidence>
<evidence type="ECO:0000313" key="7">
    <source>
        <dbReference type="Proteomes" id="UP001498771"/>
    </source>
</evidence>
<feature type="transmembrane region" description="Helical" evidence="5">
    <location>
        <begin position="81"/>
        <end position="100"/>
    </location>
</feature>
<dbReference type="GeneID" id="90039821"/>
<evidence type="ECO:0000256" key="2">
    <source>
        <dbReference type="ARBA" id="ARBA00022692"/>
    </source>
</evidence>
<dbReference type="RefSeq" id="XP_064766167.1">
    <property type="nucleotide sequence ID" value="XM_064914309.1"/>
</dbReference>
<proteinExistence type="predicted"/>
<accession>A0ABR1EZW1</accession>